<dbReference type="AlphaFoldDB" id="B4GTV1"/>
<gene>
    <name evidence="1" type="primary">Dper\GL14204</name>
    <name evidence="1" type="ORF">Dper_GL14204</name>
</gene>
<accession>B4GTV1</accession>
<proteinExistence type="predicted"/>
<organism evidence="2">
    <name type="scientific">Drosophila persimilis</name>
    <name type="common">Fruit fly</name>
    <dbReference type="NCBI Taxonomy" id="7234"/>
    <lineage>
        <taxon>Eukaryota</taxon>
        <taxon>Metazoa</taxon>
        <taxon>Ecdysozoa</taxon>
        <taxon>Arthropoda</taxon>
        <taxon>Hexapoda</taxon>
        <taxon>Insecta</taxon>
        <taxon>Pterygota</taxon>
        <taxon>Neoptera</taxon>
        <taxon>Endopterygota</taxon>
        <taxon>Diptera</taxon>
        <taxon>Brachycera</taxon>
        <taxon>Muscomorpha</taxon>
        <taxon>Ephydroidea</taxon>
        <taxon>Drosophilidae</taxon>
        <taxon>Drosophila</taxon>
        <taxon>Sophophora</taxon>
    </lineage>
</organism>
<evidence type="ECO:0000313" key="1">
    <source>
        <dbReference type="EMBL" id="EDW25971.1"/>
    </source>
</evidence>
<evidence type="ECO:0000313" key="2">
    <source>
        <dbReference type="Proteomes" id="UP000008744"/>
    </source>
</evidence>
<dbReference type="OMA" id="QLEEMCV"/>
<dbReference type="HOGENOM" id="CLU_1497802_0_0_1"/>
<name>B4GTV1_DROPE</name>
<dbReference type="EMBL" id="CH479190">
    <property type="protein sequence ID" value="EDW25971.1"/>
    <property type="molecule type" value="Genomic_DNA"/>
</dbReference>
<dbReference type="Proteomes" id="UP000008744">
    <property type="component" value="Unassembled WGS sequence"/>
</dbReference>
<reference evidence="1 2" key="1">
    <citation type="journal article" date="2007" name="Nature">
        <title>Evolution of genes and genomes on the Drosophila phylogeny.</title>
        <authorList>
            <consortium name="Drosophila 12 Genomes Consortium"/>
            <person name="Clark A.G."/>
            <person name="Eisen M.B."/>
            <person name="Smith D.R."/>
            <person name="Bergman C.M."/>
            <person name="Oliver B."/>
            <person name="Markow T.A."/>
            <person name="Kaufman T.C."/>
            <person name="Kellis M."/>
            <person name="Gelbart W."/>
            <person name="Iyer V.N."/>
            <person name="Pollard D.A."/>
            <person name="Sackton T.B."/>
            <person name="Larracuente A.M."/>
            <person name="Singh N.D."/>
            <person name="Abad J.P."/>
            <person name="Abt D.N."/>
            <person name="Adryan B."/>
            <person name="Aguade M."/>
            <person name="Akashi H."/>
            <person name="Anderson W.W."/>
            <person name="Aquadro C.F."/>
            <person name="Ardell D.H."/>
            <person name="Arguello R."/>
            <person name="Artieri C.G."/>
            <person name="Barbash D.A."/>
            <person name="Barker D."/>
            <person name="Barsanti P."/>
            <person name="Batterham P."/>
            <person name="Batzoglou S."/>
            <person name="Begun D."/>
            <person name="Bhutkar A."/>
            <person name="Blanco E."/>
            <person name="Bosak S.A."/>
            <person name="Bradley R.K."/>
            <person name="Brand A.D."/>
            <person name="Brent M.R."/>
            <person name="Brooks A.N."/>
            <person name="Brown R.H."/>
            <person name="Butlin R.K."/>
            <person name="Caggese C."/>
            <person name="Calvi B.R."/>
            <person name="Bernardo de Carvalho A."/>
            <person name="Caspi A."/>
            <person name="Castrezana S."/>
            <person name="Celniker S.E."/>
            <person name="Chang J.L."/>
            <person name="Chapple C."/>
            <person name="Chatterji S."/>
            <person name="Chinwalla A."/>
            <person name="Civetta A."/>
            <person name="Clifton S.W."/>
            <person name="Comeron J.M."/>
            <person name="Costello J.C."/>
            <person name="Coyne J.A."/>
            <person name="Daub J."/>
            <person name="David R.G."/>
            <person name="Delcher A.L."/>
            <person name="Delehaunty K."/>
            <person name="Do C.B."/>
            <person name="Ebling H."/>
            <person name="Edwards K."/>
            <person name="Eickbush T."/>
            <person name="Evans J.D."/>
            <person name="Filipski A."/>
            <person name="Findeiss S."/>
            <person name="Freyhult E."/>
            <person name="Fulton L."/>
            <person name="Fulton R."/>
            <person name="Garcia A.C."/>
            <person name="Gardiner A."/>
            <person name="Garfield D.A."/>
            <person name="Garvin B.E."/>
            <person name="Gibson G."/>
            <person name="Gilbert D."/>
            <person name="Gnerre S."/>
            <person name="Godfrey J."/>
            <person name="Good R."/>
            <person name="Gotea V."/>
            <person name="Gravely B."/>
            <person name="Greenberg A.J."/>
            <person name="Griffiths-Jones S."/>
            <person name="Gross S."/>
            <person name="Guigo R."/>
            <person name="Gustafson E.A."/>
            <person name="Haerty W."/>
            <person name="Hahn M.W."/>
            <person name="Halligan D.L."/>
            <person name="Halpern A.L."/>
            <person name="Halter G.M."/>
            <person name="Han M.V."/>
            <person name="Heger A."/>
            <person name="Hillier L."/>
            <person name="Hinrichs A.S."/>
            <person name="Holmes I."/>
            <person name="Hoskins R.A."/>
            <person name="Hubisz M.J."/>
            <person name="Hultmark D."/>
            <person name="Huntley M.A."/>
            <person name="Jaffe D.B."/>
            <person name="Jagadeeshan S."/>
            <person name="Jeck W.R."/>
            <person name="Johnson J."/>
            <person name="Jones C.D."/>
            <person name="Jordan W.C."/>
            <person name="Karpen G.H."/>
            <person name="Kataoka E."/>
            <person name="Keightley P.D."/>
            <person name="Kheradpour P."/>
            <person name="Kirkness E.F."/>
            <person name="Koerich L.B."/>
            <person name="Kristiansen K."/>
            <person name="Kudrna D."/>
            <person name="Kulathinal R.J."/>
            <person name="Kumar S."/>
            <person name="Kwok R."/>
            <person name="Lander E."/>
            <person name="Langley C.H."/>
            <person name="Lapoint R."/>
            <person name="Lazzaro B.P."/>
            <person name="Lee S.J."/>
            <person name="Levesque L."/>
            <person name="Li R."/>
            <person name="Lin C.F."/>
            <person name="Lin M.F."/>
            <person name="Lindblad-Toh K."/>
            <person name="Llopart A."/>
            <person name="Long M."/>
            <person name="Low L."/>
            <person name="Lozovsky E."/>
            <person name="Lu J."/>
            <person name="Luo M."/>
            <person name="Machado C.A."/>
            <person name="Makalowski W."/>
            <person name="Marzo M."/>
            <person name="Matsuda M."/>
            <person name="Matzkin L."/>
            <person name="McAllister B."/>
            <person name="McBride C.S."/>
            <person name="McKernan B."/>
            <person name="McKernan K."/>
            <person name="Mendez-Lago M."/>
            <person name="Minx P."/>
            <person name="Mollenhauer M.U."/>
            <person name="Montooth K."/>
            <person name="Mount S.M."/>
            <person name="Mu X."/>
            <person name="Myers E."/>
            <person name="Negre B."/>
            <person name="Newfeld S."/>
            <person name="Nielsen R."/>
            <person name="Noor M.A."/>
            <person name="O'Grady P."/>
            <person name="Pachter L."/>
            <person name="Papaceit M."/>
            <person name="Parisi M.J."/>
            <person name="Parisi M."/>
            <person name="Parts L."/>
            <person name="Pedersen J.S."/>
            <person name="Pesole G."/>
            <person name="Phillippy A.M."/>
            <person name="Ponting C.P."/>
            <person name="Pop M."/>
            <person name="Porcelli D."/>
            <person name="Powell J.R."/>
            <person name="Prohaska S."/>
            <person name="Pruitt K."/>
            <person name="Puig M."/>
            <person name="Quesneville H."/>
            <person name="Ram K.R."/>
            <person name="Rand D."/>
            <person name="Rasmussen M.D."/>
            <person name="Reed L.K."/>
            <person name="Reenan R."/>
            <person name="Reily A."/>
            <person name="Remington K.A."/>
            <person name="Rieger T.T."/>
            <person name="Ritchie M.G."/>
            <person name="Robin C."/>
            <person name="Rogers Y.H."/>
            <person name="Rohde C."/>
            <person name="Rozas J."/>
            <person name="Rubenfield M.J."/>
            <person name="Ruiz A."/>
            <person name="Russo S."/>
            <person name="Salzberg S.L."/>
            <person name="Sanchez-Gracia A."/>
            <person name="Saranga D.J."/>
            <person name="Sato H."/>
            <person name="Schaeffer S.W."/>
            <person name="Schatz M.C."/>
            <person name="Schlenke T."/>
            <person name="Schwartz R."/>
            <person name="Segarra C."/>
            <person name="Singh R.S."/>
            <person name="Sirot L."/>
            <person name="Sirota M."/>
            <person name="Sisneros N.B."/>
            <person name="Smith C.D."/>
            <person name="Smith T.F."/>
            <person name="Spieth J."/>
            <person name="Stage D.E."/>
            <person name="Stark A."/>
            <person name="Stephan W."/>
            <person name="Strausberg R.L."/>
            <person name="Strempel S."/>
            <person name="Sturgill D."/>
            <person name="Sutton G."/>
            <person name="Sutton G.G."/>
            <person name="Tao W."/>
            <person name="Teichmann S."/>
            <person name="Tobari Y.N."/>
            <person name="Tomimura Y."/>
            <person name="Tsolas J.M."/>
            <person name="Valente V.L."/>
            <person name="Venter E."/>
            <person name="Venter J.C."/>
            <person name="Vicario S."/>
            <person name="Vieira F.G."/>
            <person name="Vilella A.J."/>
            <person name="Villasante A."/>
            <person name="Walenz B."/>
            <person name="Wang J."/>
            <person name="Wasserman M."/>
            <person name="Watts T."/>
            <person name="Wilson D."/>
            <person name="Wilson R.K."/>
            <person name="Wing R.A."/>
            <person name="Wolfner M.F."/>
            <person name="Wong A."/>
            <person name="Wong G.K."/>
            <person name="Wu C.I."/>
            <person name="Wu G."/>
            <person name="Yamamoto D."/>
            <person name="Yang H.P."/>
            <person name="Yang S.P."/>
            <person name="Yorke J.A."/>
            <person name="Yoshida K."/>
            <person name="Zdobnov E."/>
            <person name="Zhang P."/>
            <person name="Zhang Y."/>
            <person name="Zimin A.V."/>
            <person name="Baldwin J."/>
            <person name="Abdouelleil A."/>
            <person name="Abdulkadir J."/>
            <person name="Abebe A."/>
            <person name="Abera B."/>
            <person name="Abreu J."/>
            <person name="Acer S.C."/>
            <person name="Aftuck L."/>
            <person name="Alexander A."/>
            <person name="An P."/>
            <person name="Anderson E."/>
            <person name="Anderson S."/>
            <person name="Arachi H."/>
            <person name="Azer M."/>
            <person name="Bachantsang P."/>
            <person name="Barry A."/>
            <person name="Bayul T."/>
            <person name="Berlin A."/>
            <person name="Bessette D."/>
            <person name="Bloom T."/>
            <person name="Blye J."/>
            <person name="Boguslavskiy L."/>
            <person name="Bonnet C."/>
            <person name="Boukhgalter B."/>
            <person name="Bourzgui I."/>
            <person name="Brown A."/>
            <person name="Cahill P."/>
            <person name="Channer S."/>
            <person name="Cheshatsang Y."/>
            <person name="Chuda L."/>
            <person name="Citroen M."/>
            <person name="Collymore A."/>
            <person name="Cooke P."/>
            <person name="Costello M."/>
            <person name="D'Aco K."/>
            <person name="Daza R."/>
            <person name="De Haan G."/>
            <person name="DeGray S."/>
            <person name="DeMaso C."/>
            <person name="Dhargay N."/>
            <person name="Dooley K."/>
            <person name="Dooley E."/>
            <person name="Doricent M."/>
            <person name="Dorje P."/>
            <person name="Dorjee K."/>
            <person name="Dupes A."/>
            <person name="Elong R."/>
            <person name="Falk J."/>
            <person name="Farina A."/>
            <person name="Faro S."/>
            <person name="Ferguson D."/>
            <person name="Fisher S."/>
            <person name="Foley C.D."/>
            <person name="Franke A."/>
            <person name="Friedrich D."/>
            <person name="Gadbois L."/>
            <person name="Gearin G."/>
            <person name="Gearin C.R."/>
            <person name="Giannoukos G."/>
            <person name="Goode T."/>
            <person name="Graham J."/>
            <person name="Grandbois E."/>
            <person name="Grewal S."/>
            <person name="Gyaltsen K."/>
            <person name="Hafez N."/>
            <person name="Hagos B."/>
            <person name="Hall J."/>
            <person name="Henson C."/>
            <person name="Hollinger A."/>
            <person name="Honan T."/>
            <person name="Huard M.D."/>
            <person name="Hughes L."/>
            <person name="Hurhula B."/>
            <person name="Husby M.E."/>
            <person name="Kamat A."/>
            <person name="Kanga B."/>
            <person name="Kashin S."/>
            <person name="Khazanovich D."/>
            <person name="Kisner P."/>
            <person name="Lance K."/>
            <person name="Lara M."/>
            <person name="Lee W."/>
            <person name="Lennon N."/>
            <person name="Letendre F."/>
            <person name="LeVine R."/>
            <person name="Lipovsky A."/>
            <person name="Liu X."/>
            <person name="Liu J."/>
            <person name="Liu S."/>
            <person name="Lokyitsang T."/>
            <person name="Lokyitsang Y."/>
            <person name="Lubonja R."/>
            <person name="Lui A."/>
            <person name="MacDonald P."/>
            <person name="Magnisalis V."/>
            <person name="Maru K."/>
            <person name="Matthews C."/>
            <person name="McCusker W."/>
            <person name="McDonough S."/>
            <person name="Mehta T."/>
            <person name="Meldrim J."/>
            <person name="Meneus L."/>
            <person name="Mihai O."/>
            <person name="Mihalev A."/>
            <person name="Mihova T."/>
            <person name="Mittelman R."/>
            <person name="Mlenga V."/>
            <person name="Montmayeur A."/>
            <person name="Mulrain L."/>
            <person name="Navidi A."/>
            <person name="Naylor J."/>
            <person name="Negash T."/>
            <person name="Nguyen T."/>
            <person name="Nguyen N."/>
            <person name="Nicol R."/>
            <person name="Norbu C."/>
            <person name="Norbu N."/>
            <person name="Novod N."/>
            <person name="O'Neill B."/>
            <person name="Osman S."/>
            <person name="Markiewicz E."/>
            <person name="Oyono O.L."/>
            <person name="Patti C."/>
            <person name="Phunkhang P."/>
            <person name="Pierre F."/>
            <person name="Priest M."/>
            <person name="Raghuraman S."/>
            <person name="Rege F."/>
            <person name="Reyes R."/>
            <person name="Rise C."/>
            <person name="Rogov P."/>
            <person name="Ross K."/>
            <person name="Ryan E."/>
            <person name="Settipalli S."/>
            <person name="Shea T."/>
            <person name="Sherpa N."/>
            <person name="Shi L."/>
            <person name="Shih D."/>
            <person name="Sparrow T."/>
            <person name="Spaulding J."/>
            <person name="Stalker J."/>
            <person name="Stange-Thomann N."/>
            <person name="Stavropoulos S."/>
            <person name="Stone C."/>
            <person name="Strader C."/>
            <person name="Tesfaye S."/>
            <person name="Thomson T."/>
            <person name="Thoulutsang Y."/>
            <person name="Thoulutsang D."/>
            <person name="Topham K."/>
            <person name="Topping I."/>
            <person name="Tsamla T."/>
            <person name="Vassiliev H."/>
            <person name="Vo A."/>
            <person name="Wangchuk T."/>
            <person name="Wangdi T."/>
            <person name="Weiand M."/>
            <person name="Wilkinson J."/>
            <person name="Wilson A."/>
            <person name="Yadav S."/>
            <person name="Young G."/>
            <person name="Yu Q."/>
            <person name="Zembek L."/>
            <person name="Zhong D."/>
            <person name="Zimmer A."/>
            <person name="Zwirko Z."/>
            <person name="Jaffe D.B."/>
            <person name="Alvarez P."/>
            <person name="Brockman W."/>
            <person name="Butler J."/>
            <person name="Chin C."/>
            <person name="Gnerre S."/>
            <person name="Grabherr M."/>
            <person name="Kleber M."/>
            <person name="Mauceli E."/>
            <person name="MacCallum I."/>
        </authorList>
    </citation>
    <scope>NUCLEOTIDE SEQUENCE [LARGE SCALE GENOMIC DNA]</scope>
    <source>
        <strain evidence="2">MSH-3 / Tucson 14011-0111.49</strain>
    </source>
</reference>
<protein>
    <submittedName>
        <fullName evidence="1">GL14204</fullName>
    </submittedName>
</protein>
<keyword evidence="2" id="KW-1185">Reference proteome</keyword>
<sequence>MLRLMSHCPVYSIFCCRQREAREEDQQTIADQLEIPQEQPQLHGSPAESSTAAIIMPMQEVPRQEFHSPPKRVAWTTDRMFKRHTRRRASHSPAQLEEMCVNVEVHHFPKSEAETETAPGTQIPHLALQLGREMALEPDSFTDNPIAAGVEVFPSDTVAILHLATIETATATLKHHQPLM</sequence>